<sequence>MDVQLAYYMLVNHGRFPGEIADLPEKEKILMYQMAVKEIKSRPQK</sequence>
<name>A0ABY7ADX4_9FIRM</name>
<dbReference type="EMBL" id="CP113524">
    <property type="protein sequence ID" value="WAJ24647.1"/>
    <property type="molecule type" value="Genomic_DNA"/>
</dbReference>
<protein>
    <submittedName>
        <fullName evidence="1">Uncharacterized protein</fullName>
    </submittedName>
</protein>
<reference evidence="1" key="1">
    <citation type="submission" date="2022-11" db="EMBL/GenBank/DDBJ databases">
        <title>Lacrimispora xylanolytica sy1, complete genome.</title>
        <authorList>
            <person name="Choi S."/>
        </authorList>
    </citation>
    <scope>NUCLEOTIDE SEQUENCE</scope>
    <source>
        <strain evidence="1">Sy1</strain>
    </source>
</reference>
<dbReference type="Proteomes" id="UP001163115">
    <property type="component" value="Chromosome"/>
</dbReference>
<organism evidence="1 2">
    <name type="scientific">Lacrimispora xylanolytica</name>
    <dbReference type="NCBI Taxonomy" id="29375"/>
    <lineage>
        <taxon>Bacteria</taxon>
        <taxon>Bacillati</taxon>
        <taxon>Bacillota</taxon>
        <taxon>Clostridia</taxon>
        <taxon>Lachnospirales</taxon>
        <taxon>Lachnospiraceae</taxon>
        <taxon>Lacrimispora</taxon>
    </lineage>
</organism>
<evidence type="ECO:0000313" key="1">
    <source>
        <dbReference type="EMBL" id="WAJ24647.1"/>
    </source>
</evidence>
<dbReference type="RefSeq" id="WP_155857760.1">
    <property type="nucleotide sequence ID" value="NZ_CP113524.1"/>
</dbReference>
<gene>
    <name evidence="1" type="ORF">OW255_03795</name>
</gene>
<proteinExistence type="predicted"/>
<accession>A0ABY7ADX4</accession>
<keyword evidence="2" id="KW-1185">Reference proteome</keyword>
<evidence type="ECO:0000313" key="2">
    <source>
        <dbReference type="Proteomes" id="UP001163115"/>
    </source>
</evidence>